<accession>B4QR09</accession>
<gene>
    <name evidence="2" type="primary">Dsim\GD13244</name>
    <name evidence="2" type="ORF">Dsim_GD13244</name>
</gene>
<dbReference type="HOGENOM" id="CLU_138776_0_0_1"/>
<dbReference type="Bgee" id="FBgn0184961">
    <property type="expression patterns" value="Expressed in adult organism and 2 other cell types or tissues"/>
</dbReference>
<dbReference type="GO" id="GO:0019226">
    <property type="term" value="P:transmission of nerve impulse"/>
    <property type="evidence" value="ECO:0007669"/>
    <property type="project" value="EnsemblMetazoa"/>
</dbReference>
<dbReference type="EMBL" id="CM000363">
    <property type="protein sequence ID" value="EDX09246.1"/>
    <property type="molecule type" value="Genomic_DNA"/>
</dbReference>
<organism evidence="2 3">
    <name type="scientific">Drosophila simulans</name>
    <name type="common">Fruit fly</name>
    <dbReference type="NCBI Taxonomy" id="7240"/>
    <lineage>
        <taxon>Eukaryota</taxon>
        <taxon>Metazoa</taxon>
        <taxon>Ecdysozoa</taxon>
        <taxon>Arthropoda</taxon>
        <taxon>Hexapoda</taxon>
        <taxon>Insecta</taxon>
        <taxon>Pterygota</taxon>
        <taxon>Neoptera</taxon>
        <taxon>Endopterygota</taxon>
        <taxon>Diptera</taxon>
        <taxon>Brachycera</taxon>
        <taxon>Muscomorpha</taxon>
        <taxon>Ephydroidea</taxon>
        <taxon>Drosophilidae</taxon>
        <taxon>Drosophila</taxon>
        <taxon>Sophophora</taxon>
    </lineage>
</organism>
<protein>
    <submittedName>
        <fullName evidence="2">GD13244</fullName>
    </submittedName>
</protein>
<reference evidence="2 3" key="1">
    <citation type="journal article" date="2007" name="Nature">
        <title>Evolution of genes and genomes on the Drosophila phylogeny.</title>
        <authorList>
            <consortium name="Drosophila 12 Genomes Consortium"/>
            <person name="Clark A.G."/>
            <person name="Eisen M.B."/>
            <person name="Smith D.R."/>
            <person name="Bergman C.M."/>
            <person name="Oliver B."/>
            <person name="Markow T.A."/>
            <person name="Kaufman T.C."/>
            <person name="Kellis M."/>
            <person name="Gelbart W."/>
            <person name="Iyer V.N."/>
            <person name="Pollard D.A."/>
            <person name="Sackton T.B."/>
            <person name="Larracuente A.M."/>
            <person name="Singh N.D."/>
            <person name="Abad J.P."/>
            <person name="Abt D.N."/>
            <person name="Adryan B."/>
            <person name="Aguade M."/>
            <person name="Akashi H."/>
            <person name="Anderson W.W."/>
            <person name="Aquadro C.F."/>
            <person name="Ardell D.H."/>
            <person name="Arguello R."/>
            <person name="Artieri C.G."/>
            <person name="Barbash D.A."/>
            <person name="Barker D."/>
            <person name="Barsanti P."/>
            <person name="Batterham P."/>
            <person name="Batzoglou S."/>
            <person name="Begun D."/>
            <person name="Bhutkar A."/>
            <person name="Blanco E."/>
            <person name="Bosak S.A."/>
            <person name="Bradley R.K."/>
            <person name="Brand A.D."/>
            <person name="Brent M.R."/>
            <person name="Brooks A.N."/>
            <person name="Brown R.H."/>
            <person name="Butlin R.K."/>
            <person name="Caggese C."/>
            <person name="Calvi B.R."/>
            <person name="Bernardo de Carvalho A."/>
            <person name="Caspi A."/>
            <person name="Castrezana S."/>
            <person name="Celniker S.E."/>
            <person name="Chang J.L."/>
            <person name="Chapple C."/>
            <person name="Chatterji S."/>
            <person name="Chinwalla A."/>
            <person name="Civetta A."/>
            <person name="Clifton S.W."/>
            <person name="Comeron J.M."/>
            <person name="Costello J.C."/>
            <person name="Coyne J.A."/>
            <person name="Daub J."/>
            <person name="David R.G."/>
            <person name="Delcher A.L."/>
            <person name="Delehaunty K."/>
            <person name="Do C.B."/>
            <person name="Ebling H."/>
            <person name="Edwards K."/>
            <person name="Eickbush T."/>
            <person name="Evans J.D."/>
            <person name="Filipski A."/>
            <person name="Findeiss S."/>
            <person name="Freyhult E."/>
            <person name="Fulton L."/>
            <person name="Fulton R."/>
            <person name="Garcia A.C."/>
            <person name="Gardiner A."/>
            <person name="Garfield D.A."/>
            <person name="Garvin B.E."/>
            <person name="Gibson G."/>
            <person name="Gilbert D."/>
            <person name="Gnerre S."/>
            <person name="Godfrey J."/>
            <person name="Good R."/>
            <person name="Gotea V."/>
            <person name="Gravely B."/>
            <person name="Greenberg A.J."/>
            <person name="Griffiths-Jones S."/>
            <person name="Gross S."/>
            <person name="Guigo R."/>
            <person name="Gustafson E.A."/>
            <person name="Haerty W."/>
            <person name="Hahn M.W."/>
            <person name="Halligan D.L."/>
            <person name="Halpern A.L."/>
            <person name="Halter G.M."/>
            <person name="Han M.V."/>
            <person name="Heger A."/>
            <person name="Hillier L."/>
            <person name="Hinrichs A.S."/>
            <person name="Holmes I."/>
            <person name="Hoskins R.A."/>
            <person name="Hubisz M.J."/>
            <person name="Hultmark D."/>
            <person name="Huntley M.A."/>
            <person name="Jaffe D.B."/>
            <person name="Jagadeeshan S."/>
            <person name="Jeck W.R."/>
            <person name="Johnson J."/>
            <person name="Jones C.D."/>
            <person name="Jordan W.C."/>
            <person name="Karpen G.H."/>
            <person name="Kataoka E."/>
            <person name="Keightley P.D."/>
            <person name="Kheradpour P."/>
            <person name="Kirkness E.F."/>
            <person name="Koerich L.B."/>
            <person name="Kristiansen K."/>
            <person name="Kudrna D."/>
            <person name="Kulathinal R.J."/>
            <person name="Kumar S."/>
            <person name="Kwok R."/>
            <person name="Lander E."/>
            <person name="Langley C.H."/>
            <person name="Lapoint R."/>
            <person name="Lazzaro B.P."/>
            <person name="Lee S.J."/>
            <person name="Levesque L."/>
            <person name="Li R."/>
            <person name="Lin C.F."/>
            <person name="Lin M.F."/>
            <person name="Lindblad-Toh K."/>
            <person name="Llopart A."/>
            <person name="Long M."/>
            <person name="Low L."/>
            <person name="Lozovsky E."/>
            <person name="Lu J."/>
            <person name="Luo M."/>
            <person name="Machado C.A."/>
            <person name="Makalowski W."/>
            <person name="Marzo M."/>
            <person name="Matsuda M."/>
            <person name="Matzkin L."/>
            <person name="McAllister B."/>
            <person name="McBride C.S."/>
            <person name="McKernan B."/>
            <person name="McKernan K."/>
            <person name="Mendez-Lago M."/>
            <person name="Minx P."/>
            <person name="Mollenhauer M.U."/>
            <person name="Montooth K."/>
            <person name="Mount S.M."/>
            <person name="Mu X."/>
            <person name="Myers E."/>
            <person name="Negre B."/>
            <person name="Newfeld S."/>
            <person name="Nielsen R."/>
            <person name="Noor M.A."/>
            <person name="O'Grady P."/>
            <person name="Pachter L."/>
            <person name="Papaceit M."/>
            <person name="Parisi M.J."/>
            <person name="Parisi M."/>
            <person name="Parts L."/>
            <person name="Pedersen J.S."/>
            <person name="Pesole G."/>
            <person name="Phillippy A.M."/>
            <person name="Ponting C.P."/>
            <person name="Pop M."/>
            <person name="Porcelli D."/>
            <person name="Powell J.R."/>
            <person name="Prohaska S."/>
            <person name="Pruitt K."/>
            <person name="Puig M."/>
            <person name="Quesneville H."/>
            <person name="Ram K.R."/>
            <person name="Rand D."/>
            <person name="Rasmussen M.D."/>
            <person name="Reed L.K."/>
            <person name="Reenan R."/>
            <person name="Reily A."/>
            <person name="Remington K.A."/>
            <person name="Rieger T.T."/>
            <person name="Ritchie M.G."/>
            <person name="Robin C."/>
            <person name="Rogers Y.H."/>
            <person name="Rohde C."/>
            <person name="Rozas J."/>
            <person name="Rubenfield M.J."/>
            <person name="Ruiz A."/>
            <person name="Russo S."/>
            <person name="Salzberg S.L."/>
            <person name="Sanchez-Gracia A."/>
            <person name="Saranga D.J."/>
            <person name="Sato H."/>
            <person name="Schaeffer S.W."/>
            <person name="Schatz M.C."/>
            <person name="Schlenke T."/>
            <person name="Schwartz R."/>
            <person name="Segarra C."/>
            <person name="Singh R.S."/>
            <person name="Sirot L."/>
            <person name="Sirota M."/>
            <person name="Sisneros N.B."/>
            <person name="Smith C.D."/>
            <person name="Smith T.F."/>
            <person name="Spieth J."/>
            <person name="Stage D.E."/>
            <person name="Stark A."/>
            <person name="Stephan W."/>
            <person name="Strausberg R.L."/>
            <person name="Strempel S."/>
            <person name="Sturgill D."/>
            <person name="Sutton G."/>
            <person name="Sutton G.G."/>
            <person name="Tao W."/>
            <person name="Teichmann S."/>
            <person name="Tobari Y.N."/>
            <person name="Tomimura Y."/>
            <person name="Tsolas J.M."/>
            <person name="Valente V.L."/>
            <person name="Venter E."/>
            <person name="Venter J.C."/>
            <person name="Vicario S."/>
            <person name="Vieira F.G."/>
            <person name="Vilella A.J."/>
            <person name="Villasante A."/>
            <person name="Walenz B."/>
            <person name="Wang J."/>
            <person name="Wasserman M."/>
            <person name="Watts T."/>
            <person name="Wilson D."/>
            <person name="Wilson R.K."/>
            <person name="Wing R.A."/>
            <person name="Wolfner M.F."/>
            <person name="Wong A."/>
            <person name="Wong G.K."/>
            <person name="Wu C.I."/>
            <person name="Wu G."/>
            <person name="Yamamoto D."/>
            <person name="Yang H.P."/>
            <person name="Yang S.P."/>
            <person name="Yorke J.A."/>
            <person name="Yoshida K."/>
            <person name="Zdobnov E."/>
            <person name="Zhang P."/>
            <person name="Zhang Y."/>
            <person name="Zimin A.V."/>
            <person name="Baldwin J."/>
            <person name="Abdouelleil A."/>
            <person name="Abdulkadir J."/>
            <person name="Abebe A."/>
            <person name="Abera B."/>
            <person name="Abreu J."/>
            <person name="Acer S.C."/>
            <person name="Aftuck L."/>
            <person name="Alexander A."/>
            <person name="An P."/>
            <person name="Anderson E."/>
            <person name="Anderson S."/>
            <person name="Arachi H."/>
            <person name="Azer M."/>
            <person name="Bachantsang P."/>
            <person name="Barry A."/>
            <person name="Bayul T."/>
            <person name="Berlin A."/>
            <person name="Bessette D."/>
            <person name="Bloom T."/>
            <person name="Blye J."/>
            <person name="Boguslavskiy L."/>
            <person name="Bonnet C."/>
            <person name="Boukhgalter B."/>
            <person name="Bourzgui I."/>
            <person name="Brown A."/>
            <person name="Cahill P."/>
            <person name="Channer S."/>
            <person name="Cheshatsang Y."/>
            <person name="Chuda L."/>
            <person name="Citroen M."/>
            <person name="Collymore A."/>
            <person name="Cooke P."/>
            <person name="Costello M."/>
            <person name="D'Aco K."/>
            <person name="Daza R."/>
            <person name="De Haan G."/>
            <person name="DeGray S."/>
            <person name="DeMaso C."/>
            <person name="Dhargay N."/>
            <person name="Dooley K."/>
            <person name="Dooley E."/>
            <person name="Doricent M."/>
            <person name="Dorje P."/>
            <person name="Dorjee K."/>
            <person name="Dupes A."/>
            <person name="Elong R."/>
            <person name="Falk J."/>
            <person name="Farina A."/>
            <person name="Faro S."/>
            <person name="Ferguson D."/>
            <person name="Fisher S."/>
            <person name="Foley C.D."/>
            <person name="Franke A."/>
            <person name="Friedrich D."/>
            <person name="Gadbois L."/>
            <person name="Gearin G."/>
            <person name="Gearin C.R."/>
            <person name="Giannoukos G."/>
            <person name="Goode T."/>
            <person name="Graham J."/>
            <person name="Grandbois E."/>
            <person name="Grewal S."/>
            <person name="Gyaltsen K."/>
            <person name="Hafez N."/>
            <person name="Hagos B."/>
            <person name="Hall J."/>
            <person name="Henson C."/>
            <person name="Hollinger A."/>
            <person name="Honan T."/>
            <person name="Huard M.D."/>
            <person name="Hughes L."/>
            <person name="Hurhula B."/>
            <person name="Husby M.E."/>
            <person name="Kamat A."/>
            <person name="Kanga B."/>
            <person name="Kashin S."/>
            <person name="Khazanovich D."/>
            <person name="Kisner P."/>
            <person name="Lance K."/>
            <person name="Lara M."/>
            <person name="Lee W."/>
            <person name="Lennon N."/>
            <person name="Letendre F."/>
            <person name="LeVine R."/>
            <person name="Lipovsky A."/>
            <person name="Liu X."/>
            <person name="Liu J."/>
            <person name="Liu S."/>
            <person name="Lokyitsang T."/>
            <person name="Lokyitsang Y."/>
            <person name="Lubonja R."/>
            <person name="Lui A."/>
            <person name="MacDonald P."/>
            <person name="Magnisalis V."/>
            <person name="Maru K."/>
            <person name="Matthews C."/>
            <person name="McCusker W."/>
            <person name="McDonough S."/>
            <person name="Mehta T."/>
            <person name="Meldrim J."/>
            <person name="Meneus L."/>
            <person name="Mihai O."/>
            <person name="Mihalev A."/>
            <person name="Mihova T."/>
            <person name="Mittelman R."/>
            <person name="Mlenga V."/>
            <person name="Montmayeur A."/>
            <person name="Mulrain L."/>
            <person name="Navidi A."/>
            <person name="Naylor J."/>
            <person name="Negash T."/>
            <person name="Nguyen T."/>
            <person name="Nguyen N."/>
            <person name="Nicol R."/>
            <person name="Norbu C."/>
            <person name="Norbu N."/>
            <person name="Novod N."/>
            <person name="O'Neill B."/>
            <person name="Osman S."/>
            <person name="Markiewicz E."/>
            <person name="Oyono O.L."/>
            <person name="Patti C."/>
            <person name="Phunkhang P."/>
            <person name="Pierre F."/>
            <person name="Priest M."/>
            <person name="Raghuraman S."/>
            <person name="Rege F."/>
            <person name="Reyes R."/>
            <person name="Rise C."/>
            <person name="Rogov P."/>
            <person name="Ross K."/>
            <person name="Ryan E."/>
            <person name="Settipalli S."/>
            <person name="Shea T."/>
            <person name="Sherpa N."/>
            <person name="Shi L."/>
            <person name="Shih D."/>
            <person name="Sparrow T."/>
            <person name="Spaulding J."/>
            <person name="Stalker J."/>
            <person name="Stange-Thomann N."/>
            <person name="Stavropoulos S."/>
            <person name="Stone C."/>
            <person name="Strader C."/>
            <person name="Tesfaye S."/>
            <person name="Thomson T."/>
            <person name="Thoulutsang Y."/>
            <person name="Thoulutsang D."/>
            <person name="Topham K."/>
            <person name="Topping I."/>
            <person name="Tsamla T."/>
            <person name="Vassiliev H."/>
            <person name="Vo A."/>
            <person name="Wangchuk T."/>
            <person name="Wangdi T."/>
            <person name="Weiand M."/>
            <person name="Wilkinson J."/>
            <person name="Wilson A."/>
            <person name="Yadav S."/>
            <person name="Young G."/>
            <person name="Yu Q."/>
            <person name="Zembek L."/>
            <person name="Zhong D."/>
            <person name="Zimmer A."/>
            <person name="Zwirko Z."/>
            <person name="Jaffe D.B."/>
            <person name="Alvarez P."/>
            <person name="Brockman W."/>
            <person name="Butler J."/>
            <person name="Chin C."/>
            <person name="Gnerre S."/>
            <person name="Grabherr M."/>
            <person name="Kleber M."/>
            <person name="Mauceli E."/>
            <person name="MacCallum I."/>
        </authorList>
    </citation>
    <scope>NUCLEOTIDE SEQUENCE [LARGE SCALE GENOMIC DNA]</scope>
    <source>
        <strain evidence="3">white501</strain>
    </source>
</reference>
<proteinExistence type="predicted"/>
<dbReference type="OrthoDB" id="5989513at2759"/>
<feature type="compositionally biased region" description="Basic and acidic residues" evidence="1">
    <location>
        <begin position="13"/>
        <end position="28"/>
    </location>
</feature>
<name>B4QR09_DROSI</name>
<feature type="region of interest" description="Disordered" evidence="1">
    <location>
        <begin position="1"/>
        <end position="83"/>
    </location>
</feature>
<sequence length="121" mass="13555">MPNLPQKAQQRQPQEHKSRHKAPDDTEAPKQQQQQQSFDVATNANGFSLPAKNPEEPGGKPPLVPMRQHHSKVTRPPPPPTLFLENSLLQRQFANPISYLGGPRLQPRSNRTSIDSILSLD</sequence>
<keyword evidence="3" id="KW-1185">Reference proteome</keyword>
<feature type="region of interest" description="Disordered" evidence="1">
    <location>
        <begin position="99"/>
        <end position="121"/>
    </location>
</feature>
<evidence type="ECO:0000313" key="2">
    <source>
        <dbReference type="EMBL" id="EDX09246.1"/>
    </source>
</evidence>
<evidence type="ECO:0000313" key="3">
    <source>
        <dbReference type="Proteomes" id="UP000000304"/>
    </source>
</evidence>
<dbReference type="AlphaFoldDB" id="B4QR09"/>
<dbReference type="Proteomes" id="UP000000304">
    <property type="component" value="Chromosome 3L"/>
</dbReference>
<evidence type="ECO:0000256" key="1">
    <source>
        <dbReference type="SAM" id="MobiDB-lite"/>
    </source>
</evidence>
<dbReference type="PhylomeDB" id="B4QR09"/>
<feature type="compositionally biased region" description="Polar residues" evidence="1">
    <location>
        <begin position="29"/>
        <end position="46"/>
    </location>
</feature>
<feature type="compositionally biased region" description="Polar residues" evidence="1">
    <location>
        <begin position="107"/>
        <end position="121"/>
    </location>
</feature>
<dbReference type="OMA" id="HELHFIE"/>
<feature type="compositionally biased region" description="Polar residues" evidence="1">
    <location>
        <begin position="1"/>
        <end position="12"/>
    </location>
</feature>